<feature type="domain" description="SLH" evidence="2">
    <location>
        <begin position="1487"/>
        <end position="1550"/>
    </location>
</feature>
<evidence type="ECO:0000313" key="4">
    <source>
        <dbReference type="Proteomes" id="UP001589818"/>
    </source>
</evidence>
<name>A0ABV6JCF6_9BACL</name>
<reference evidence="3 4" key="1">
    <citation type="submission" date="2024-09" db="EMBL/GenBank/DDBJ databases">
        <authorList>
            <person name="Sun Q."/>
            <person name="Mori K."/>
        </authorList>
    </citation>
    <scope>NUCLEOTIDE SEQUENCE [LARGE SCALE GENOMIC DNA]</scope>
    <source>
        <strain evidence="3 4">CCM 4839</strain>
    </source>
</reference>
<dbReference type="InterPro" id="IPR036116">
    <property type="entry name" value="FN3_sf"/>
</dbReference>
<dbReference type="PANTHER" id="PTHR43308">
    <property type="entry name" value="OUTER MEMBRANE PROTEIN ALPHA-RELATED"/>
    <property type="match status" value="1"/>
</dbReference>
<gene>
    <name evidence="3" type="ORF">ACFFJ8_19725</name>
</gene>
<dbReference type="PANTHER" id="PTHR43308:SF5">
    <property type="entry name" value="S-LAYER PROTEIN _ PEPTIDOGLYCAN ENDO-BETA-N-ACETYLGLUCOSAMINIDASE"/>
    <property type="match status" value="1"/>
</dbReference>
<accession>A0ABV6JCF6</accession>
<evidence type="ECO:0000259" key="1">
    <source>
        <dbReference type="PROSITE" id="PS50853"/>
    </source>
</evidence>
<dbReference type="InterPro" id="IPR003961">
    <property type="entry name" value="FN3_dom"/>
</dbReference>
<dbReference type="InterPro" id="IPR040751">
    <property type="entry name" value="SbsC_C"/>
</dbReference>
<proteinExistence type="predicted"/>
<dbReference type="Pfam" id="PF18316">
    <property type="entry name" value="S-l_SbsC_C"/>
    <property type="match status" value="6"/>
</dbReference>
<dbReference type="InterPro" id="IPR013783">
    <property type="entry name" value="Ig-like_fold"/>
</dbReference>
<dbReference type="SMART" id="SM00060">
    <property type="entry name" value="FN3"/>
    <property type="match status" value="1"/>
</dbReference>
<feature type="domain" description="SLH" evidence="2">
    <location>
        <begin position="1427"/>
        <end position="1486"/>
    </location>
</feature>
<comment type="caution">
    <text evidence="3">The sequence shown here is derived from an EMBL/GenBank/DDBJ whole genome shotgun (WGS) entry which is preliminary data.</text>
</comment>
<sequence length="1618" mass="172414">MVLNTERRPVWRKCIVSVLSLLLVWSLILPAVGYADPQSGTGWTSIDGGGIGTDNSNQQISSNDPHAVLFNNQLYVIFQEQGGMTWASTIRVMKWEGGEWHIADGGTALNVNSDMNGSSPSLAVYNGELYAIWEEEIVSYPQMAIYVKKLQGDTWVSVTGGSTPLNGQPGSYTGRLPVLQGYNGHLYAAWVEGSETRKVTIKKYNGVEWTSETGMNSIKPDGTAWSPEFAVYNNELFLTWSEQLYMSPYSYYLPVSKRSADGSWVNVSGAEGISGDNTKVVGVPQLQAYNGLLYVVWRNDSGYKIKAYDGTGWSPVGDGTIPSVPGIIPQGMKLTVFHNKLFAAWVNYNPIAFPMKVTAAFYDGTNWVPAYSGLETTESNSSVDALVSTENQLYMFWGNFKVRASVYREGPPAPTGVQVVRSGQDSAELSWTVESGVTEYKVYMGTEPGTYSPLPLITLAGTEGSYTITGLEEGKTYYIAVKASNADGDSSYSAEVSVHIPEPAPALTGFTWVTGSTPGTIRAAQLPGAGTYKYAIGFPGALPQPMVGDDASTYYTQSVLRNVDLAMYSGRHFFAVEVDSSNRIVKWAEIPIDDDLIAEAAPPLTGLTWGTGSVPGTTKAAQLPDEGTFKYAVGAAGSYAQPVMGADASQLGYTLPLTTGGDIPVTSGQHIFVAEVDGNNQIVKWTDYTITEDHIAKLAPAITGFTWSTGTAAGTTRAALPPGDGTYKYAVGAAGAYTQPLTGTDAESLGYTQALVHNGNIAVTSGQHIYVIEVDSSNRIAKWSDTVVADEQIAVSAPVLTNFVWTKGSAPGTTKAVQLPDDGSYKYAIGTAGAYTQPVVGADAAELGYAQTLMENSNIAVTNSQHLYVVEVDSSNRIIKWADITVVDDQIAAAAPAIVGLTWGTGSVPGTTKAAQLPGSGTFKYAIGAAGAYVQPIVGDDAAELGYTQEIVLHDDISVTSGQHLFVVEVDAGNRIEKWANYVVADDQIAQLAPELTGLTWATGSIAGTTKAAGLQEESMYKYVIGEAGDYAQPLLGDDAAELGYTSRLEQNTNLAVIDGQHIYVVEVDSGNRIVKWTDVDVIADQIAVAAPALTGFTWEPGSAYGTTKATQLPPGDSTYKYVVANAGAYTQPVVGSDAEALGYTLLLERNGNIAVRTGQHLYIVEVDSHDRIVKWTDIAVQPQHIMQPPISGSYVPSVPPQEGSGVAVVVNGETQANIATAHVTTANGKKTTTVTIDSSKLEAKLAESGQGLVVTIPVTDESAVVVGELNAKTVKQLEDMNAVLEVKTANAGYTLPAGQVNVSALSETFGSSVDLSDILIRVHIENVSGDAAFVPEQGGSVQGIAPVVNFRITAVYNGREVQVSQFNAYVERQIAIPEGIDPNKITTGVVLLADGMHHVPTKVIQTGGTYYAVMNSLTNSAYSVIYNDRTFGDINGHWAQAGIKEMASRLVLNGVTEDRFKPDNAVTRAEFAAMMVRALGLHTAKQPVSYSDVNTGDWYYNDAAIASSYGLLQGLPDGTFRPNRSITRQEAMQIAARAMSLAGAGVTLPGDRRNELLIAFTDADQFGGWAREAAALNIHYGIIVGMNGLIRPQDSISRAETAVMIQRLLQKANLINE</sequence>
<dbReference type="Pfam" id="PF00395">
    <property type="entry name" value="SLH"/>
    <property type="match status" value="3"/>
</dbReference>
<dbReference type="RefSeq" id="WP_204821655.1">
    <property type="nucleotide sequence ID" value="NZ_JANHOF010000008.1"/>
</dbReference>
<dbReference type="EMBL" id="JBHLVF010000034">
    <property type="protein sequence ID" value="MFC0393589.1"/>
    <property type="molecule type" value="Genomic_DNA"/>
</dbReference>
<feature type="domain" description="Fibronectin type-III" evidence="1">
    <location>
        <begin position="413"/>
        <end position="503"/>
    </location>
</feature>
<dbReference type="SUPFAM" id="SSF49265">
    <property type="entry name" value="Fibronectin type III"/>
    <property type="match status" value="1"/>
</dbReference>
<dbReference type="InterPro" id="IPR001119">
    <property type="entry name" value="SLH_dom"/>
</dbReference>
<evidence type="ECO:0000259" key="2">
    <source>
        <dbReference type="PROSITE" id="PS51272"/>
    </source>
</evidence>
<dbReference type="PROSITE" id="PS51272">
    <property type="entry name" value="SLH"/>
    <property type="match status" value="3"/>
</dbReference>
<organism evidence="3 4">
    <name type="scientific">Paenibacillus mendelii</name>
    <dbReference type="NCBI Taxonomy" id="206163"/>
    <lineage>
        <taxon>Bacteria</taxon>
        <taxon>Bacillati</taxon>
        <taxon>Bacillota</taxon>
        <taxon>Bacilli</taxon>
        <taxon>Bacillales</taxon>
        <taxon>Paenibacillaceae</taxon>
        <taxon>Paenibacillus</taxon>
    </lineage>
</organism>
<dbReference type="PROSITE" id="PS50853">
    <property type="entry name" value="FN3"/>
    <property type="match status" value="1"/>
</dbReference>
<dbReference type="Proteomes" id="UP001589818">
    <property type="component" value="Unassembled WGS sequence"/>
</dbReference>
<evidence type="ECO:0000313" key="3">
    <source>
        <dbReference type="EMBL" id="MFC0393589.1"/>
    </source>
</evidence>
<protein>
    <submittedName>
        <fullName evidence="3">S-layer homology domain-containing protein</fullName>
    </submittedName>
</protein>
<dbReference type="InterPro" id="IPR051465">
    <property type="entry name" value="Cell_Envelope_Struct_Comp"/>
</dbReference>
<feature type="domain" description="SLH" evidence="2">
    <location>
        <begin position="1558"/>
        <end position="1618"/>
    </location>
</feature>
<keyword evidence="4" id="KW-1185">Reference proteome</keyword>
<dbReference type="Pfam" id="PF00041">
    <property type="entry name" value="fn3"/>
    <property type="match status" value="1"/>
</dbReference>
<dbReference type="CDD" id="cd00063">
    <property type="entry name" value="FN3"/>
    <property type="match status" value="1"/>
</dbReference>
<dbReference type="Gene3D" id="2.60.40.10">
    <property type="entry name" value="Immunoglobulins"/>
    <property type="match status" value="1"/>
</dbReference>